<evidence type="ECO:0000256" key="9">
    <source>
        <dbReference type="ARBA" id="ARBA00023180"/>
    </source>
</evidence>
<dbReference type="AlphaFoldDB" id="A0A7H9B5J3"/>
<organism evidence="10 11">
    <name type="scientific">Zygotorulaspora mrakii</name>
    <name type="common">Zygosaccharomyces mrakii</name>
    <dbReference type="NCBI Taxonomy" id="42260"/>
    <lineage>
        <taxon>Eukaryota</taxon>
        <taxon>Fungi</taxon>
        <taxon>Dikarya</taxon>
        <taxon>Ascomycota</taxon>
        <taxon>Saccharomycotina</taxon>
        <taxon>Saccharomycetes</taxon>
        <taxon>Saccharomycetales</taxon>
        <taxon>Saccharomycetaceae</taxon>
        <taxon>Zygotorulaspora</taxon>
    </lineage>
</organism>
<gene>
    <name evidence="10" type="ORF">HG535_0F02440</name>
</gene>
<evidence type="ECO:0000256" key="5">
    <source>
        <dbReference type="ARBA" id="ARBA00022692"/>
    </source>
</evidence>
<keyword evidence="7" id="KW-1133">Transmembrane helix</keyword>
<dbReference type="PANTHER" id="PTHR31392:SF1">
    <property type="entry name" value="ALPHA-1,3-MANNOSYLTRANSFERASE MNN1-RELATED"/>
    <property type="match status" value="1"/>
</dbReference>
<dbReference type="SUPFAM" id="SSF53448">
    <property type="entry name" value="Nucleotide-diphospho-sugar transferases"/>
    <property type="match status" value="1"/>
</dbReference>
<protein>
    <recommendedName>
        <fullName evidence="12">Alpha-1,3-mannosyltransferase</fullName>
    </recommendedName>
</protein>
<dbReference type="PANTHER" id="PTHR31392">
    <property type="entry name" value="ALPHA-1,3-MANNOSYLTRANSFERASE MNN1-RELATED"/>
    <property type="match status" value="1"/>
</dbReference>
<dbReference type="InterPro" id="IPR022751">
    <property type="entry name" value="Alpha_mannosyltransferase"/>
</dbReference>
<dbReference type="EMBL" id="CP058609">
    <property type="protein sequence ID" value="QLG73733.1"/>
    <property type="molecule type" value="Genomic_DNA"/>
</dbReference>
<dbReference type="KEGG" id="zmk:HG535_0F02440"/>
<dbReference type="OrthoDB" id="430354at2759"/>
<evidence type="ECO:0000256" key="7">
    <source>
        <dbReference type="ARBA" id="ARBA00022989"/>
    </source>
</evidence>
<dbReference type="GO" id="GO:0005794">
    <property type="term" value="C:Golgi apparatus"/>
    <property type="evidence" value="ECO:0007669"/>
    <property type="project" value="TreeGrafter"/>
</dbReference>
<keyword evidence="9" id="KW-0325">Glycoprotein</keyword>
<evidence type="ECO:0000256" key="6">
    <source>
        <dbReference type="ARBA" id="ARBA00022968"/>
    </source>
</evidence>
<sequence length="638" mass="73255">MTSILRPVGRSRLFKGWFLRRILLLLSVTLITYLALSNSQLDDEEFGGYAHARHAREFSPFHWIQRRMDKATADANKSKPSWLNPFSYLPLTSGITAVESKVLLNWEDISKAQKCRYMIDAIYRTNGDWSNSRITEFSGQDLDDVLISLLGERLRLFNYCFASTEKTTIQQVLDVKSVLNPSDSLGISPNDFLRRMFPFLRDVNASDEPLWPIITDLKTGLKLAIPEVPADFNENFWFYWREYSQGRGIVITLAESTKTLFFNQLKVLDYMKNKLPIQVVTKGTEFSAEFVEELSNVVRTSEQRVYLVDCATVLDSDFSQRFVVNVINKWLAVIFNTFEEMVLLDVDAVPFISLDVFLDDPQYKLNGMLLYKDRNMPSEHTLGYCIDMLAEVEPSYQEENLINSKLKFAINEVSFDDDSEEATVFRGFFHNKFLHHVDSGLVVINKSSNLNGLLFSFMLNLDAKMRRCVYGDKEIFWLGQLFAGQSYAIYPVDGGIIGPLVEVPAEKSSTSIYQICGAQMAHSSRNDQLLWTNGGLKTCKITNSADADFQKDFDYFENRYENAENLRSIYDSSLRIEGLIIPNTSENPWMQLQECSGYIYCATALKDRDSFEETGHLITFEEETQKKLSEIAHIWNRS</sequence>
<dbReference type="GO" id="GO:0006493">
    <property type="term" value="P:protein O-linked glycosylation"/>
    <property type="evidence" value="ECO:0007669"/>
    <property type="project" value="TreeGrafter"/>
</dbReference>
<dbReference type="Proteomes" id="UP000509704">
    <property type="component" value="Chromosome 6"/>
</dbReference>
<keyword evidence="8" id="KW-0472">Membrane</keyword>
<comment type="subcellular location">
    <subcellularLocation>
        <location evidence="1">Membrane</location>
        <topology evidence="1">Single-pass type II membrane protein</topology>
    </subcellularLocation>
</comment>
<keyword evidence="11" id="KW-1185">Reference proteome</keyword>
<accession>A0A7H9B5J3</accession>
<evidence type="ECO:0000256" key="2">
    <source>
        <dbReference type="ARBA" id="ARBA00009105"/>
    </source>
</evidence>
<dbReference type="GO" id="GO:0000033">
    <property type="term" value="F:alpha-1,3-mannosyltransferase activity"/>
    <property type="evidence" value="ECO:0007669"/>
    <property type="project" value="TreeGrafter"/>
</dbReference>
<evidence type="ECO:0000256" key="4">
    <source>
        <dbReference type="ARBA" id="ARBA00022679"/>
    </source>
</evidence>
<dbReference type="GO" id="GO:0016020">
    <property type="term" value="C:membrane"/>
    <property type="evidence" value="ECO:0007669"/>
    <property type="project" value="UniProtKB-SubCell"/>
</dbReference>
<name>A0A7H9B5J3_ZYGMR</name>
<dbReference type="GeneID" id="59237492"/>
<keyword evidence="5" id="KW-0812">Transmembrane</keyword>
<evidence type="ECO:0000256" key="8">
    <source>
        <dbReference type="ARBA" id="ARBA00023136"/>
    </source>
</evidence>
<dbReference type="Pfam" id="PF11051">
    <property type="entry name" value="Mannosyl_trans3"/>
    <property type="match status" value="1"/>
</dbReference>
<evidence type="ECO:0000256" key="1">
    <source>
        <dbReference type="ARBA" id="ARBA00004606"/>
    </source>
</evidence>
<comment type="similarity">
    <text evidence="2">Belongs to the MNN1/MNT family.</text>
</comment>
<dbReference type="InterPro" id="IPR029044">
    <property type="entry name" value="Nucleotide-diphossugar_trans"/>
</dbReference>
<keyword evidence="6" id="KW-0735">Signal-anchor</keyword>
<evidence type="ECO:0000313" key="11">
    <source>
        <dbReference type="Proteomes" id="UP000509704"/>
    </source>
</evidence>
<dbReference type="RefSeq" id="XP_037145459.1">
    <property type="nucleotide sequence ID" value="XM_037289564.1"/>
</dbReference>
<keyword evidence="3" id="KW-0328">Glycosyltransferase</keyword>
<reference evidence="10 11" key="1">
    <citation type="submission" date="2020-07" db="EMBL/GenBank/DDBJ databases">
        <title>The yeast mating-type switching endonuclease HO is a domesticated member of an unorthodox homing genetic element family.</title>
        <authorList>
            <person name="Coughlan A.Y."/>
            <person name="Lombardi L."/>
            <person name="Braun-Galleani S."/>
            <person name="Martos A.R."/>
            <person name="Galeote V."/>
            <person name="Bigey F."/>
            <person name="Dequin S."/>
            <person name="Byrne K.P."/>
            <person name="Wolfe K.H."/>
        </authorList>
    </citation>
    <scope>NUCLEOTIDE SEQUENCE [LARGE SCALE GENOMIC DNA]</scope>
    <source>
        <strain evidence="10 11">NRRL Y-6702</strain>
    </source>
</reference>
<evidence type="ECO:0008006" key="12">
    <source>
        <dbReference type="Google" id="ProtNLM"/>
    </source>
</evidence>
<proteinExistence type="inferred from homology"/>
<keyword evidence="4" id="KW-0808">Transferase</keyword>
<evidence type="ECO:0000313" key="10">
    <source>
        <dbReference type="EMBL" id="QLG73733.1"/>
    </source>
</evidence>
<evidence type="ECO:0000256" key="3">
    <source>
        <dbReference type="ARBA" id="ARBA00022676"/>
    </source>
</evidence>